<dbReference type="Proteomes" id="UP001056336">
    <property type="component" value="Chromosome"/>
</dbReference>
<evidence type="ECO:0000313" key="2">
    <source>
        <dbReference type="EMBL" id="UQX87007.1"/>
    </source>
</evidence>
<gene>
    <name evidence="2" type="ORF">M6D93_11890</name>
</gene>
<dbReference type="EMBL" id="CP097332">
    <property type="protein sequence ID" value="UQX87007.1"/>
    <property type="molecule type" value="Genomic_DNA"/>
</dbReference>
<keyword evidence="3" id="KW-1185">Reference proteome</keyword>
<evidence type="ECO:0008006" key="4">
    <source>
        <dbReference type="Google" id="ProtNLM"/>
    </source>
</evidence>
<name>A0ABY4QV74_9ACTN</name>
<organism evidence="2 3">
    <name type="scientific">Jatrophihabitans telluris</name>
    <dbReference type="NCBI Taxonomy" id="2038343"/>
    <lineage>
        <taxon>Bacteria</taxon>
        <taxon>Bacillati</taxon>
        <taxon>Actinomycetota</taxon>
        <taxon>Actinomycetes</taxon>
        <taxon>Jatrophihabitantales</taxon>
        <taxon>Jatrophihabitantaceae</taxon>
        <taxon>Jatrophihabitans</taxon>
    </lineage>
</organism>
<feature type="signal peptide" evidence="1">
    <location>
        <begin position="1"/>
        <end position="27"/>
    </location>
</feature>
<keyword evidence="1" id="KW-0732">Signal</keyword>
<protein>
    <recommendedName>
        <fullName evidence="4">DUF342 domain-containing protein</fullName>
    </recommendedName>
</protein>
<evidence type="ECO:0000313" key="3">
    <source>
        <dbReference type="Proteomes" id="UP001056336"/>
    </source>
</evidence>
<feature type="chain" id="PRO_5046368200" description="DUF342 domain-containing protein" evidence="1">
    <location>
        <begin position="28"/>
        <end position="259"/>
    </location>
</feature>
<reference evidence="2" key="2">
    <citation type="submission" date="2022-05" db="EMBL/GenBank/DDBJ databases">
        <authorList>
            <person name="Kim J.-S."/>
            <person name="Lee K."/>
            <person name="Suh M."/>
            <person name="Eom M."/>
            <person name="Kim J.-S."/>
            <person name="Kim D.-S."/>
            <person name="Ko S.-H."/>
            <person name="Shin Y."/>
            <person name="Lee J.-S."/>
        </authorList>
    </citation>
    <scope>NUCLEOTIDE SEQUENCE</scope>
    <source>
        <strain evidence="2">N237</strain>
    </source>
</reference>
<proteinExistence type="predicted"/>
<dbReference type="RefSeq" id="WP_249769432.1">
    <property type="nucleotide sequence ID" value="NZ_CP097332.1"/>
</dbReference>
<evidence type="ECO:0000256" key="1">
    <source>
        <dbReference type="SAM" id="SignalP"/>
    </source>
</evidence>
<accession>A0ABY4QV74</accession>
<sequence length="259" mass="25340">MRTGLKALAISIGAAALALSGTGVASAKASTSPVAYTCSGGNIPSGTYASIRVTGMCGVATDAVINVVGNLSVAAGAVFDAQSAPSTITVGRNVTAGSGSLLGMGCQPMNTIGRFAGVPCTLKPSGHTTITVNGNVTATSANTVLIRKVTIKGNVTLVGGGGDIPWSIKGNTIGGNLTIAGVTADWLGVQFNKIDGDATLLNITATDPGDPGRTVAVVVNNVRRNLVCIGLAPGVSGGFIPGEVNVVGGHAIGQCAALV</sequence>
<reference evidence="2" key="1">
    <citation type="journal article" date="2018" name="Int. J. Syst. Evol. Microbiol.">
        <title>Jatrophihabitans telluris sp. nov., isolated from sediment soil of lava forest wetlands and the emended description of the genus Jatrophihabitans.</title>
        <authorList>
            <person name="Lee K.C."/>
            <person name="Suh M.K."/>
            <person name="Eom M.K."/>
            <person name="Kim K.K."/>
            <person name="Kim J.S."/>
            <person name="Kim D.S."/>
            <person name="Ko S.H."/>
            <person name="Shin Y.K."/>
            <person name="Lee J.S."/>
        </authorList>
    </citation>
    <scope>NUCLEOTIDE SEQUENCE</scope>
    <source>
        <strain evidence="2">N237</strain>
    </source>
</reference>